<feature type="transmembrane region" description="Helical" evidence="5">
    <location>
        <begin position="310"/>
        <end position="333"/>
    </location>
</feature>
<comment type="function">
    <text evidence="5">NDH-1 shuttles electrons from NADH, via FMN and iron-sulfur (Fe-S) centers, to quinones in the respiratory chain. The immediate electron acceptor for the enzyme in this species is believed to be ubiquinone. Couples the redox reaction to proton translocation (for every two electrons transferred, four hydrogen ions are translocated across the cytoplasmic membrane), and thus conserves the redox energy in a proton gradient. This subunit may bind ubiquinone.</text>
</comment>
<keyword evidence="3 5" id="KW-1133">Transmembrane helix</keyword>
<feature type="transmembrane region" description="Helical" evidence="5">
    <location>
        <begin position="115"/>
        <end position="137"/>
    </location>
</feature>
<evidence type="ECO:0000256" key="1">
    <source>
        <dbReference type="ARBA" id="ARBA00004141"/>
    </source>
</evidence>
<keyword evidence="5" id="KW-0830">Ubiquinone</keyword>
<dbReference type="Pfam" id="PF00146">
    <property type="entry name" value="NADHdh"/>
    <property type="match status" value="1"/>
</dbReference>
<accession>A0ABX1TJ98</accession>
<gene>
    <name evidence="5 7" type="primary">nuoH</name>
    <name evidence="7" type="ORF">E4P82_02670</name>
</gene>
<feature type="transmembrane region" description="Helical" evidence="5">
    <location>
        <begin position="42"/>
        <end position="68"/>
    </location>
</feature>
<feature type="transmembrane region" description="Helical" evidence="5">
    <location>
        <begin position="353"/>
        <end position="377"/>
    </location>
</feature>
<keyword evidence="5" id="KW-0874">Quinone</keyword>
<dbReference type="HAMAP" id="MF_01350">
    <property type="entry name" value="NDH1_NuoH"/>
    <property type="match status" value="1"/>
</dbReference>
<sequence>MKACPRVVPGFRRDCTPAWHSVRRLARWLSNNNKESWIVETLLTLVIILLKIVALLAPLLLGVAYLTFAERKVIGYMQVRIGPNRVGPKGWLQPIADAMKLMFKEIIIPTRADRFLFLLAPVTAFGPALAAWAVIPFGDGMQISHLDAGLLYLLSLTSLGVYGVIIAGWSSNSKYAFLGAMRSAAQIVSYEIAMGFALVGVLMAAGSLNLNQIVLAQQGSLLHWYWLPLLPLFLVYFISGVAETNRAPFDVAEGESEIVAGFHVDYSGMAFAVFFLAEYANMILVSALASTLFLGGWLSPFEGIPVLGELFSFVPGALWLVIKISVLLLFFLWFRATFPRYRYDQIMRLGWKVFIPVTLVWLLVIGLGVLAQVGPWFD</sequence>
<evidence type="ECO:0000313" key="7">
    <source>
        <dbReference type="EMBL" id="NMQ18194.1"/>
    </source>
</evidence>
<dbReference type="InterPro" id="IPR018086">
    <property type="entry name" value="NADH_UbQ_OxRdtase_su1_CS"/>
</dbReference>
<dbReference type="PROSITE" id="PS00668">
    <property type="entry name" value="COMPLEX1_ND1_2"/>
    <property type="match status" value="1"/>
</dbReference>
<keyword evidence="5" id="KW-1003">Cell membrane</keyword>
<comment type="subunit">
    <text evidence="5">NDH-1 is composed of 14 different subunits. Subunits NuoA, H, J, K, L, M, N constitute the membrane sector of the complex.</text>
</comment>
<reference evidence="7 8" key="1">
    <citation type="submission" date="2019-03" db="EMBL/GenBank/DDBJ databases">
        <title>Metabolic reconstructions from genomes of highly enriched 'Candidatus Accumulibacter' and 'Candidatus Competibacter' bioreactor populations.</title>
        <authorList>
            <person name="Annavajhala M.K."/>
            <person name="Welles L."/>
            <person name="Abbas B."/>
            <person name="Sorokin D."/>
            <person name="Park H."/>
            <person name="Van Loosdrecht M."/>
            <person name="Chandran K."/>
        </authorList>
    </citation>
    <scope>NUCLEOTIDE SEQUENCE [LARGE SCALE GENOMIC DNA]</scope>
    <source>
        <strain evidence="7 8">SBR_G</strain>
    </source>
</reference>
<dbReference type="GO" id="GO:0016491">
    <property type="term" value="F:oxidoreductase activity"/>
    <property type="evidence" value="ECO:0007669"/>
    <property type="project" value="UniProtKB-KW"/>
</dbReference>
<evidence type="ECO:0000256" key="5">
    <source>
        <dbReference type="HAMAP-Rule" id="MF_01350"/>
    </source>
</evidence>
<feature type="transmembrane region" description="Helical" evidence="5">
    <location>
        <begin position="190"/>
        <end position="210"/>
    </location>
</feature>
<dbReference type="EMBL" id="SPMZ01000009">
    <property type="protein sequence ID" value="NMQ18194.1"/>
    <property type="molecule type" value="Genomic_DNA"/>
</dbReference>
<comment type="subcellular location">
    <subcellularLocation>
        <location evidence="5 6">Cell membrane</location>
        <topology evidence="5 6">Multi-pass membrane protein</topology>
    </subcellularLocation>
    <subcellularLocation>
        <location evidence="1">Membrane</location>
        <topology evidence="1">Multi-pass membrane protein</topology>
    </subcellularLocation>
</comment>
<dbReference type="Proteomes" id="UP000760480">
    <property type="component" value="Unassembled WGS sequence"/>
</dbReference>
<dbReference type="InterPro" id="IPR001694">
    <property type="entry name" value="NADH_UbQ_OxRdtase_su1/FPO"/>
</dbReference>
<comment type="catalytic activity">
    <reaction evidence="5">
        <text>a quinone + NADH + 5 H(+)(in) = a quinol + NAD(+) + 4 H(+)(out)</text>
        <dbReference type="Rhea" id="RHEA:57888"/>
        <dbReference type="ChEBI" id="CHEBI:15378"/>
        <dbReference type="ChEBI" id="CHEBI:24646"/>
        <dbReference type="ChEBI" id="CHEBI:57540"/>
        <dbReference type="ChEBI" id="CHEBI:57945"/>
        <dbReference type="ChEBI" id="CHEBI:132124"/>
    </reaction>
</comment>
<feature type="transmembrane region" description="Helical" evidence="5">
    <location>
        <begin position="279"/>
        <end position="298"/>
    </location>
</feature>
<feature type="transmembrane region" description="Helical" evidence="5">
    <location>
        <begin position="149"/>
        <end position="169"/>
    </location>
</feature>
<dbReference type="EC" id="7.1.1.-" evidence="5"/>
<evidence type="ECO:0000256" key="2">
    <source>
        <dbReference type="ARBA" id="ARBA00022692"/>
    </source>
</evidence>
<dbReference type="NCBIfam" id="NF004741">
    <property type="entry name" value="PRK06076.1-2"/>
    <property type="match status" value="1"/>
</dbReference>
<evidence type="ECO:0000313" key="8">
    <source>
        <dbReference type="Proteomes" id="UP000760480"/>
    </source>
</evidence>
<feature type="transmembrane region" description="Helical" evidence="5">
    <location>
        <begin position="222"/>
        <end position="242"/>
    </location>
</feature>
<keyword evidence="8" id="KW-1185">Reference proteome</keyword>
<organism evidence="7 8">
    <name type="scientific">Candidatus Competibacter phosphatis</name>
    <dbReference type="NCBI Taxonomy" id="221280"/>
    <lineage>
        <taxon>Bacteria</taxon>
        <taxon>Pseudomonadati</taxon>
        <taxon>Pseudomonadota</taxon>
        <taxon>Gammaproteobacteria</taxon>
        <taxon>Candidatus Competibacteraceae</taxon>
        <taxon>Candidatus Competibacter</taxon>
    </lineage>
</organism>
<keyword evidence="5" id="KW-1278">Translocase</keyword>
<name>A0ABX1TJ98_9GAMM</name>
<dbReference type="PANTHER" id="PTHR11432">
    <property type="entry name" value="NADH DEHYDROGENASE SUBUNIT 1"/>
    <property type="match status" value="1"/>
</dbReference>
<keyword evidence="7" id="KW-0560">Oxidoreductase</keyword>
<comment type="similarity">
    <text evidence="5 6">Belongs to the complex I subunit 1 family.</text>
</comment>
<protein>
    <recommendedName>
        <fullName evidence="5">NADH-quinone oxidoreductase subunit H</fullName>
        <ecNumber evidence="5">7.1.1.-</ecNumber>
    </recommendedName>
    <alternativeName>
        <fullName evidence="5">NADH dehydrogenase I subunit H</fullName>
    </alternativeName>
    <alternativeName>
        <fullName evidence="5">NDH-1 subunit H</fullName>
    </alternativeName>
</protein>
<dbReference type="PANTHER" id="PTHR11432:SF3">
    <property type="entry name" value="NADH-UBIQUINONE OXIDOREDUCTASE CHAIN 1"/>
    <property type="match status" value="1"/>
</dbReference>
<proteinExistence type="inferred from homology"/>
<evidence type="ECO:0000256" key="4">
    <source>
        <dbReference type="ARBA" id="ARBA00023136"/>
    </source>
</evidence>
<comment type="caution">
    <text evidence="7">The sequence shown here is derived from an EMBL/GenBank/DDBJ whole genome shotgun (WGS) entry which is preliminary data.</text>
</comment>
<keyword evidence="4 5" id="KW-0472">Membrane</keyword>
<keyword evidence="2 5" id="KW-0812">Transmembrane</keyword>
<evidence type="ECO:0000256" key="3">
    <source>
        <dbReference type="ARBA" id="ARBA00022989"/>
    </source>
</evidence>
<evidence type="ECO:0000256" key="6">
    <source>
        <dbReference type="RuleBase" id="RU000471"/>
    </source>
</evidence>
<keyword evidence="5 6" id="KW-0520">NAD</keyword>